<evidence type="ECO:0000313" key="3">
    <source>
        <dbReference type="Proteomes" id="UP000626210"/>
    </source>
</evidence>
<dbReference type="Pfam" id="PF00248">
    <property type="entry name" value="Aldo_ket_red"/>
    <property type="match status" value="1"/>
</dbReference>
<dbReference type="InterPro" id="IPR036812">
    <property type="entry name" value="NAD(P)_OxRdtase_dom_sf"/>
</dbReference>
<dbReference type="RefSeq" id="WP_229882833.1">
    <property type="nucleotide sequence ID" value="NZ_BMYK01000006.1"/>
</dbReference>
<dbReference type="InterPro" id="IPR023210">
    <property type="entry name" value="NADP_OxRdtase_dom"/>
</dbReference>
<dbReference type="PANTHER" id="PTHR42686">
    <property type="entry name" value="GH17980P-RELATED"/>
    <property type="match status" value="1"/>
</dbReference>
<proteinExistence type="predicted"/>
<dbReference type="InterPro" id="IPR020471">
    <property type="entry name" value="AKR"/>
</dbReference>
<evidence type="ECO:0000313" key="2">
    <source>
        <dbReference type="EMBL" id="GHC82973.1"/>
    </source>
</evidence>
<keyword evidence="3" id="KW-1185">Reference proteome</keyword>
<feature type="domain" description="NADP-dependent oxidoreductase" evidence="1">
    <location>
        <begin position="17"/>
        <end position="326"/>
    </location>
</feature>
<dbReference type="Gene3D" id="3.20.20.100">
    <property type="entry name" value="NADP-dependent oxidoreductase domain"/>
    <property type="match status" value="1"/>
</dbReference>
<dbReference type="Proteomes" id="UP000626210">
    <property type="component" value="Unassembled WGS sequence"/>
</dbReference>
<protein>
    <submittedName>
        <fullName evidence="2">Oxidoreductase</fullName>
    </submittedName>
</protein>
<organism evidence="2 3">
    <name type="scientific">Pseudorhodoferax aquiterrae</name>
    <dbReference type="NCBI Taxonomy" id="747304"/>
    <lineage>
        <taxon>Bacteria</taxon>
        <taxon>Pseudomonadati</taxon>
        <taxon>Pseudomonadota</taxon>
        <taxon>Betaproteobacteria</taxon>
        <taxon>Burkholderiales</taxon>
        <taxon>Comamonadaceae</taxon>
    </lineage>
</organism>
<comment type="caution">
    <text evidence="2">The sequence shown here is derived from an EMBL/GenBank/DDBJ whole genome shotgun (WGS) entry which is preliminary data.</text>
</comment>
<accession>A0ABQ3G3A5</accession>
<dbReference type="SUPFAM" id="SSF51430">
    <property type="entry name" value="NAD(P)-linked oxidoreductase"/>
    <property type="match status" value="1"/>
</dbReference>
<dbReference type="EMBL" id="BMYK01000006">
    <property type="protein sequence ID" value="GHC82973.1"/>
    <property type="molecule type" value="Genomic_DNA"/>
</dbReference>
<sequence>MPNQRAMRFPACTDGARLGLGGAPLGNLFRAVTEADAQSVLAAALADGCRSFDTAPHYGNGLSEQRFGQALRALPRERFVLSSKVGRVLRPDAGAARAQNGYVDVLPFTQRWDYSAAGTRRSVEDSLQRLGLARLDVAYVHDCDAATHGDAHPQVLAQVLGETLPTLRALQREGLVGAVGLGVNDVQVCLDVLAQAELDALLLAGRYSLLDHSALAALLPLCVQRGVRIALGGAFNSGILATGVLGSAEPRFNYARAPQAWVDRTAAIERVCAEHGVPLRAAALQFPLAHPAVDIVVAGAQDVAQWRDSRAMLAQPIPAAFWQALRDQGLLPAEAPTS</sequence>
<name>A0ABQ3G3A5_9BURK</name>
<evidence type="ECO:0000259" key="1">
    <source>
        <dbReference type="Pfam" id="PF00248"/>
    </source>
</evidence>
<gene>
    <name evidence="2" type="ORF">GCM10007320_26610</name>
</gene>
<reference evidence="3" key="1">
    <citation type="journal article" date="2019" name="Int. J. Syst. Evol. Microbiol.">
        <title>The Global Catalogue of Microorganisms (GCM) 10K type strain sequencing project: providing services to taxonomists for standard genome sequencing and annotation.</title>
        <authorList>
            <consortium name="The Broad Institute Genomics Platform"/>
            <consortium name="The Broad Institute Genome Sequencing Center for Infectious Disease"/>
            <person name="Wu L."/>
            <person name="Ma J."/>
        </authorList>
    </citation>
    <scope>NUCLEOTIDE SEQUENCE [LARGE SCALE GENOMIC DNA]</scope>
    <source>
        <strain evidence="3">KCTC 23314</strain>
    </source>
</reference>
<dbReference type="PANTHER" id="PTHR42686:SF1">
    <property type="entry name" value="GH17980P-RELATED"/>
    <property type="match status" value="1"/>
</dbReference>